<evidence type="ECO:0000256" key="1">
    <source>
        <dbReference type="SAM" id="Phobius"/>
    </source>
</evidence>
<proteinExistence type="predicted"/>
<keyword evidence="4" id="KW-1185">Reference proteome</keyword>
<sequence length="159" mass="16501">MAAAPTFSFSAMLLHLLFLFLSLSVFSQAKMASPISAISAAPAFLPEAPSSLLSPYPSYSPTLSPDGSMQPEFPTPRAEGVAPTTSIITSVQSPPNPDTMVPEAGDDDGFFVLAPVGYSASIAADTSSASSRVVAIRLIVVFLVLKSSLILLLVSTFSC</sequence>
<keyword evidence="1" id="KW-1133">Transmembrane helix</keyword>
<protein>
    <submittedName>
        <fullName evidence="3">Uncharacterized protein</fullName>
    </submittedName>
</protein>
<dbReference type="PANTHER" id="PTHR35725:SF4">
    <property type="entry name" value="CLASSICAL ARABINOGALACTAN PROTEIN 26"/>
    <property type="match status" value="1"/>
</dbReference>
<accession>A0A0K9NJT7</accession>
<dbReference type="EMBL" id="LFYR01002110">
    <property type="protein sequence ID" value="KMZ56883.1"/>
    <property type="molecule type" value="Genomic_DNA"/>
</dbReference>
<dbReference type="AlphaFoldDB" id="A0A0K9NJT7"/>
<dbReference type="PANTHER" id="PTHR35725">
    <property type="entry name" value="CLASSICAL ARABINOGALACTAN PROTEIN 26"/>
    <property type="match status" value="1"/>
</dbReference>
<gene>
    <name evidence="3" type="ORF">ZOSMA_8G00260</name>
</gene>
<dbReference type="InterPro" id="IPR039346">
    <property type="entry name" value="AGP25/26"/>
</dbReference>
<comment type="caution">
    <text evidence="3">The sequence shown here is derived from an EMBL/GenBank/DDBJ whole genome shotgun (WGS) entry which is preliminary data.</text>
</comment>
<reference evidence="4" key="1">
    <citation type="journal article" date="2016" name="Nature">
        <title>The genome of the seagrass Zostera marina reveals angiosperm adaptation to the sea.</title>
        <authorList>
            <person name="Olsen J.L."/>
            <person name="Rouze P."/>
            <person name="Verhelst B."/>
            <person name="Lin Y.-C."/>
            <person name="Bayer T."/>
            <person name="Collen J."/>
            <person name="Dattolo E."/>
            <person name="De Paoli E."/>
            <person name="Dittami S."/>
            <person name="Maumus F."/>
            <person name="Michel G."/>
            <person name="Kersting A."/>
            <person name="Lauritano C."/>
            <person name="Lohaus R."/>
            <person name="Toepel M."/>
            <person name="Tonon T."/>
            <person name="Vanneste K."/>
            <person name="Amirebrahimi M."/>
            <person name="Brakel J."/>
            <person name="Bostroem C."/>
            <person name="Chovatia M."/>
            <person name="Grimwood J."/>
            <person name="Jenkins J.W."/>
            <person name="Jueterbock A."/>
            <person name="Mraz A."/>
            <person name="Stam W.T."/>
            <person name="Tice H."/>
            <person name="Bornberg-Bauer E."/>
            <person name="Green P.J."/>
            <person name="Pearson G.A."/>
            <person name="Procaccini G."/>
            <person name="Duarte C.M."/>
            <person name="Schmutz J."/>
            <person name="Reusch T.B.H."/>
            <person name="Van de Peer Y."/>
        </authorList>
    </citation>
    <scope>NUCLEOTIDE SEQUENCE [LARGE SCALE GENOMIC DNA]</scope>
    <source>
        <strain evidence="4">cv. Finnish</strain>
    </source>
</reference>
<feature type="transmembrane region" description="Helical" evidence="1">
    <location>
        <begin position="134"/>
        <end position="154"/>
    </location>
</feature>
<name>A0A0K9NJT7_ZOSMR</name>
<evidence type="ECO:0000313" key="4">
    <source>
        <dbReference type="Proteomes" id="UP000036987"/>
    </source>
</evidence>
<dbReference type="Proteomes" id="UP000036987">
    <property type="component" value="Unassembled WGS sequence"/>
</dbReference>
<keyword evidence="1" id="KW-0812">Transmembrane</keyword>
<evidence type="ECO:0000313" key="3">
    <source>
        <dbReference type="EMBL" id="KMZ56883.1"/>
    </source>
</evidence>
<organism evidence="3 4">
    <name type="scientific">Zostera marina</name>
    <name type="common">Eelgrass</name>
    <dbReference type="NCBI Taxonomy" id="29655"/>
    <lineage>
        <taxon>Eukaryota</taxon>
        <taxon>Viridiplantae</taxon>
        <taxon>Streptophyta</taxon>
        <taxon>Embryophyta</taxon>
        <taxon>Tracheophyta</taxon>
        <taxon>Spermatophyta</taxon>
        <taxon>Magnoliopsida</taxon>
        <taxon>Liliopsida</taxon>
        <taxon>Zosteraceae</taxon>
        <taxon>Zostera</taxon>
    </lineage>
</organism>
<keyword evidence="1" id="KW-0472">Membrane</keyword>
<evidence type="ECO:0000256" key="2">
    <source>
        <dbReference type="SAM" id="SignalP"/>
    </source>
</evidence>
<feature type="chain" id="PRO_5005526972" evidence="2">
    <location>
        <begin position="30"/>
        <end position="159"/>
    </location>
</feature>
<keyword evidence="2" id="KW-0732">Signal</keyword>
<feature type="signal peptide" evidence="2">
    <location>
        <begin position="1"/>
        <end position="29"/>
    </location>
</feature>